<dbReference type="PANTHER" id="PTHR38448">
    <property type="entry name" value="REGULATORY PROTEIN YLBF-RELATED"/>
    <property type="match status" value="1"/>
</dbReference>
<name>A0A1G6H591_9BACI</name>
<dbReference type="RefSeq" id="WP_090793158.1">
    <property type="nucleotide sequence ID" value="NZ_FMYI01000002.1"/>
</dbReference>
<reference evidence="3" key="1">
    <citation type="submission" date="2016-09" db="EMBL/GenBank/DDBJ databases">
        <authorList>
            <person name="Varghese N."/>
            <person name="Submissions S."/>
        </authorList>
    </citation>
    <scope>NUCLEOTIDE SEQUENCE [LARGE SCALE GENOMIC DNA]</scope>
    <source>
        <strain evidence="3">S5</strain>
    </source>
</reference>
<dbReference type="PIRSF" id="PIRSF021287">
    <property type="entry name" value="Biofilm_formation_YmcA"/>
    <property type="match status" value="1"/>
</dbReference>
<evidence type="ECO:0000256" key="1">
    <source>
        <dbReference type="SAM" id="Coils"/>
    </source>
</evidence>
<sequence>MGYTKEEILEKVEDVKLALNDVEEVDEFKAIEAKINDNQKIKNKINDIKKLQKQAVNLQAYGKTEAVKKLDEDIDAIQAEIDALPIVNDYKSQQAIVDHILQTLIGDIDRRVSDVFNQH</sequence>
<accession>A0A1G6H591</accession>
<proteinExistence type="predicted"/>
<evidence type="ECO:0000313" key="3">
    <source>
        <dbReference type="Proteomes" id="UP000242949"/>
    </source>
</evidence>
<dbReference type="EMBL" id="FMYI01000002">
    <property type="protein sequence ID" value="SDB89323.1"/>
    <property type="molecule type" value="Genomic_DNA"/>
</dbReference>
<dbReference type="SUPFAM" id="SSF158622">
    <property type="entry name" value="YheA/YmcA-like"/>
    <property type="match status" value="1"/>
</dbReference>
<dbReference type="InterPro" id="IPR010368">
    <property type="entry name" value="Com_YlbF"/>
</dbReference>
<keyword evidence="3" id="KW-1185">Reference proteome</keyword>
<protein>
    <submittedName>
        <fullName evidence="2">Cell fate regulator YmcA, YheA/YmcA/DUF963 family (Controls sporulation, competence, biofilm development)</fullName>
    </submittedName>
</protein>
<dbReference type="AlphaFoldDB" id="A0A1G6H591"/>
<evidence type="ECO:0000313" key="2">
    <source>
        <dbReference type="EMBL" id="SDB89323.1"/>
    </source>
</evidence>
<dbReference type="Proteomes" id="UP000242949">
    <property type="component" value="Unassembled WGS sequence"/>
</dbReference>
<dbReference type="OrthoDB" id="2167788at2"/>
<dbReference type="STRING" id="1612202.SAMN05421734_102240"/>
<dbReference type="InterPro" id="IPR052767">
    <property type="entry name" value="Bact_com_dev_regulator"/>
</dbReference>
<feature type="coiled-coil region" evidence="1">
    <location>
        <begin position="5"/>
        <end position="61"/>
    </location>
</feature>
<organism evidence="2 3">
    <name type="scientific">Pelagirhabdus alkalitolerans</name>
    <dbReference type="NCBI Taxonomy" id="1612202"/>
    <lineage>
        <taxon>Bacteria</taxon>
        <taxon>Bacillati</taxon>
        <taxon>Bacillota</taxon>
        <taxon>Bacilli</taxon>
        <taxon>Bacillales</taxon>
        <taxon>Bacillaceae</taxon>
        <taxon>Pelagirhabdus</taxon>
    </lineage>
</organism>
<dbReference type="Pfam" id="PF06133">
    <property type="entry name" value="Com_YlbF"/>
    <property type="match status" value="1"/>
</dbReference>
<dbReference type="Gene3D" id="1.20.1500.10">
    <property type="entry name" value="YheA/YmcA-like"/>
    <property type="match status" value="1"/>
</dbReference>
<keyword evidence="1" id="KW-0175">Coiled coil</keyword>
<dbReference type="InterPro" id="IPR023378">
    <property type="entry name" value="YheA/YmcA-like_dom_sf"/>
</dbReference>
<dbReference type="PANTHER" id="PTHR38448:SF1">
    <property type="entry name" value="YLBF FAMILY REGULATOR"/>
    <property type="match status" value="1"/>
</dbReference>
<dbReference type="InterPro" id="IPR016783">
    <property type="entry name" value="Biofilm_formation_YmcA"/>
</dbReference>
<gene>
    <name evidence="2" type="ORF">SAMN05421734_102240</name>
</gene>